<protein>
    <submittedName>
        <fullName evidence="1">Uncharacterized protein</fullName>
    </submittedName>
</protein>
<dbReference type="EMBL" id="BK032682">
    <property type="protein sequence ID" value="DAF54672.1"/>
    <property type="molecule type" value="Genomic_DNA"/>
</dbReference>
<reference evidence="1" key="1">
    <citation type="journal article" date="2021" name="Proc. Natl. Acad. Sci. U.S.A.">
        <title>A Catalog of Tens of Thousands of Viruses from Human Metagenomes Reveals Hidden Associations with Chronic Diseases.</title>
        <authorList>
            <person name="Tisza M.J."/>
            <person name="Buck C.B."/>
        </authorList>
    </citation>
    <scope>NUCLEOTIDE SEQUENCE</scope>
    <source>
        <strain evidence="1">CtqPo10</strain>
    </source>
</reference>
<evidence type="ECO:0000313" key="1">
    <source>
        <dbReference type="EMBL" id="DAF54672.1"/>
    </source>
</evidence>
<proteinExistence type="predicted"/>
<accession>A0A8S5SUP0</accession>
<organism evidence="1">
    <name type="scientific">Siphoviridae sp. ctqPo10</name>
    <dbReference type="NCBI Taxonomy" id="2827948"/>
    <lineage>
        <taxon>Viruses</taxon>
        <taxon>Duplodnaviria</taxon>
        <taxon>Heunggongvirae</taxon>
        <taxon>Uroviricota</taxon>
        <taxon>Caudoviricetes</taxon>
    </lineage>
</organism>
<name>A0A8S5SUP0_9CAUD</name>
<sequence>MTINNLCKYLHYGYYNTKKEKINIYEKNSKGR</sequence>